<protein>
    <submittedName>
        <fullName evidence="2">Uncharacterized protein</fullName>
    </submittedName>
</protein>
<proteinExistence type="predicted"/>
<evidence type="ECO:0000313" key="2">
    <source>
        <dbReference type="EMBL" id="GAF94111.1"/>
    </source>
</evidence>
<name>X0U443_9ZZZZ</name>
<sequence>MIAYAFSFVFPYLLVLAVALAAAARLGVDLRSARRRIALSAASLVIVLVPPWWIPVARWIVGVNANFSIPLTAILFAHVWRKLTGAELLDERERLTAWVFGLAAGVALYPMALGLGRFDPYGLGWELSWAFVIFLAATVAFLYRRNRFGIVLVAAILAYDLGLLESPNLWDYFVDPFYALAAAGTLA</sequence>
<gene>
    <name evidence="2" type="ORF">S01H1_31921</name>
</gene>
<accession>X0U443</accession>
<feature type="transmembrane region" description="Helical" evidence="1">
    <location>
        <begin position="59"/>
        <end position="83"/>
    </location>
</feature>
<feature type="non-terminal residue" evidence="2">
    <location>
        <position position="187"/>
    </location>
</feature>
<feature type="transmembrane region" description="Helical" evidence="1">
    <location>
        <begin position="95"/>
        <end position="115"/>
    </location>
</feature>
<keyword evidence="1" id="KW-0472">Membrane</keyword>
<organism evidence="2">
    <name type="scientific">marine sediment metagenome</name>
    <dbReference type="NCBI Taxonomy" id="412755"/>
    <lineage>
        <taxon>unclassified sequences</taxon>
        <taxon>metagenomes</taxon>
        <taxon>ecological metagenomes</taxon>
    </lineage>
</organism>
<comment type="caution">
    <text evidence="2">The sequence shown here is derived from an EMBL/GenBank/DDBJ whole genome shotgun (WGS) entry which is preliminary data.</text>
</comment>
<feature type="transmembrane region" description="Helical" evidence="1">
    <location>
        <begin position="127"/>
        <end position="143"/>
    </location>
</feature>
<feature type="transmembrane region" description="Helical" evidence="1">
    <location>
        <begin position="150"/>
        <end position="170"/>
    </location>
</feature>
<reference evidence="2" key="1">
    <citation type="journal article" date="2014" name="Front. Microbiol.">
        <title>High frequency of phylogenetically diverse reductive dehalogenase-homologous genes in deep subseafloor sedimentary metagenomes.</title>
        <authorList>
            <person name="Kawai M."/>
            <person name="Futagami T."/>
            <person name="Toyoda A."/>
            <person name="Takaki Y."/>
            <person name="Nishi S."/>
            <person name="Hori S."/>
            <person name="Arai W."/>
            <person name="Tsubouchi T."/>
            <person name="Morono Y."/>
            <person name="Uchiyama I."/>
            <person name="Ito T."/>
            <person name="Fujiyama A."/>
            <person name="Inagaki F."/>
            <person name="Takami H."/>
        </authorList>
    </citation>
    <scope>NUCLEOTIDE SEQUENCE</scope>
    <source>
        <strain evidence="2">Expedition CK06-06</strain>
    </source>
</reference>
<keyword evidence="1" id="KW-1133">Transmembrane helix</keyword>
<dbReference type="AlphaFoldDB" id="X0U443"/>
<keyword evidence="1" id="KW-0812">Transmembrane</keyword>
<feature type="transmembrane region" description="Helical" evidence="1">
    <location>
        <begin position="36"/>
        <end position="53"/>
    </location>
</feature>
<evidence type="ECO:0000256" key="1">
    <source>
        <dbReference type="SAM" id="Phobius"/>
    </source>
</evidence>
<feature type="transmembrane region" description="Helical" evidence="1">
    <location>
        <begin position="6"/>
        <end position="24"/>
    </location>
</feature>
<dbReference type="EMBL" id="BARS01019729">
    <property type="protein sequence ID" value="GAF94111.1"/>
    <property type="molecule type" value="Genomic_DNA"/>
</dbReference>